<evidence type="ECO:0000256" key="2">
    <source>
        <dbReference type="ARBA" id="ARBA00022801"/>
    </source>
</evidence>
<dbReference type="InterPro" id="IPR017157">
    <property type="entry name" value="Arylacetamide_deacetylase"/>
</dbReference>
<evidence type="ECO:0000313" key="7">
    <source>
        <dbReference type="WBParaSite" id="PgE037_g003_t01"/>
    </source>
</evidence>
<evidence type="ECO:0000256" key="1">
    <source>
        <dbReference type="ARBA" id="ARBA00010515"/>
    </source>
</evidence>
<comment type="similarity">
    <text evidence="1">Belongs to the 'GDXG' lipolytic enzyme family.</text>
</comment>
<dbReference type="PANTHER" id="PTHR48081">
    <property type="entry name" value="AB HYDROLASE SUPERFAMILY PROTEIN C4A8.06C"/>
    <property type="match status" value="1"/>
</dbReference>
<evidence type="ECO:0000259" key="5">
    <source>
        <dbReference type="Pfam" id="PF07859"/>
    </source>
</evidence>
<dbReference type="Proteomes" id="UP000887569">
    <property type="component" value="Unplaced"/>
</dbReference>
<dbReference type="InterPro" id="IPR029058">
    <property type="entry name" value="AB_hydrolase_fold"/>
</dbReference>
<reference evidence="7" key="1">
    <citation type="submission" date="2022-11" db="UniProtKB">
        <authorList>
            <consortium name="WormBaseParasite"/>
        </authorList>
    </citation>
    <scope>IDENTIFICATION</scope>
</reference>
<dbReference type="GO" id="GO:0016020">
    <property type="term" value="C:membrane"/>
    <property type="evidence" value="ECO:0007669"/>
    <property type="project" value="InterPro"/>
</dbReference>
<dbReference type="Gene3D" id="3.40.50.1820">
    <property type="entry name" value="alpha/beta hydrolase"/>
    <property type="match status" value="1"/>
</dbReference>
<dbReference type="SUPFAM" id="SSF53474">
    <property type="entry name" value="alpha/beta-Hydrolases"/>
    <property type="match status" value="1"/>
</dbReference>
<feature type="chain" id="PRO_5037664306" evidence="4">
    <location>
        <begin position="24"/>
        <end position="412"/>
    </location>
</feature>
<feature type="domain" description="Alpha/beta hydrolase fold-3" evidence="5">
    <location>
        <begin position="307"/>
        <end position="387"/>
    </location>
</feature>
<feature type="domain" description="Alpha/beta hydrolase fold-3" evidence="5">
    <location>
        <begin position="117"/>
        <end position="265"/>
    </location>
</feature>
<evidence type="ECO:0000256" key="3">
    <source>
        <dbReference type="PIRSR" id="PIRSR037251-1"/>
    </source>
</evidence>
<sequence length="412" mass="46668">MDGGARWSLLFAVWMLLYAIAFYKPLPPDFTDNAVDRMVASSAEAIMRFTYIYPAAAFCSDVYCELRWTRRVLDTSLWLINLIKADDSELLVETVYFDSVRVRVYRPLVDNSYLPAIVFLHGGGYVMGSIEGFDSIARRLATTVHAVVISVDYRLAPEHIFPAAVDDAESALVYLLNKAYASFGVDRSRVALMGDSAGGGLVAAVTYRLRERNDIPQLKAQVLIYPLLQMGNLHTPSYEYYRRALVGRVFVEPRAIVLYYMMYAGLNLMQYSELIDVALDNAHISPLDRTTIDEYVDVDRLPHDFKANSSFSTRHYNEEASRLMVPFVFNPEFAPLMQPNLTSLPRALVVTCQHDILRDEGVLYASRLAEAGVPTTWKHFETGFHALLNFHSTMLTASRAFDYVSQWLLDNI</sequence>
<feature type="active site" evidence="3">
    <location>
        <position position="385"/>
    </location>
</feature>
<dbReference type="PANTHER" id="PTHR48081:SF8">
    <property type="entry name" value="ALPHA_BETA HYDROLASE FOLD-3 DOMAIN-CONTAINING PROTEIN-RELATED"/>
    <property type="match status" value="1"/>
</dbReference>
<evidence type="ECO:0000256" key="4">
    <source>
        <dbReference type="SAM" id="SignalP"/>
    </source>
</evidence>
<name>A0A915A393_PARUN</name>
<dbReference type="InterPro" id="IPR050300">
    <property type="entry name" value="GDXG_lipolytic_enzyme"/>
</dbReference>
<dbReference type="AlphaFoldDB" id="A0A915A393"/>
<organism evidence="6 7">
    <name type="scientific">Parascaris univalens</name>
    <name type="common">Nematode worm</name>
    <dbReference type="NCBI Taxonomy" id="6257"/>
    <lineage>
        <taxon>Eukaryota</taxon>
        <taxon>Metazoa</taxon>
        <taxon>Ecdysozoa</taxon>
        <taxon>Nematoda</taxon>
        <taxon>Chromadorea</taxon>
        <taxon>Rhabditida</taxon>
        <taxon>Spirurina</taxon>
        <taxon>Ascaridomorpha</taxon>
        <taxon>Ascaridoidea</taxon>
        <taxon>Ascarididae</taxon>
        <taxon>Parascaris</taxon>
    </lineage>
</organism>
<protein>
    <submittedName>
        <fullName evidence="7">Alpha/beta hydrolase fold-3 domain-containing protein</fullName>
    </submittedName>
</protein>
<keyword evidence="4" id="KW-0732">Signal</keyword>
<keyword evidence="2" id="KW-0378">Hydrolase</keyword>
<feature type="active site" evidence="3">
    <location>
        <position position="196"/>
    </location>
</feature>
<dbReference type="InterPro" id="IPR013094">
    <property type="entry name" value="AB_hydrolase_3"/>
</dbReference>
<proteinExistence type="inferred from homology"/>
<feature type="signal peptide" evidence="4">
    <location>
        <begin position="1"/>
        <end position="23"/>
    </location>
</feature>
<dbReference type="PIRSF" id="PIRSF037251">
    <property type="entry name" value="Arylacetamide_deacetylase"/>
    <property type="match status" value="1"/>
</dbReference>
<feature type="active site" evidence="3">
    <location>
        <position position="355"/>
    </location>
</feature>
<evidence type="ECO:0000313" key="6">
    <source>
        <dbReference type="Proteomes" id="UP000887569"/>
    </source>
</evidence>
<dbReference type="WBParaSite" id="PgE037_g003_t01">
    <property type="protein sequence ID" value="PgE037_g003_t01"/>
    <property type="gene ID" value="PgE037_g003"/>
</dbReference>
<accession>A0A915A393</accession>
<dbReference type="GO" id="GO:0052689">
    <property type="term" value="F:carboxylic ester hydrolase activity"/>
    <property type="evidence" value="ECO:0007669"/>
    <property type="project" value="InterPro"/>
</dbReference>
<dbReference type="Pfam" id="PF07859">
    <property type="entry name" value="Abhydrolase_3"/>
    <property type="match status" value="2"/>
</dbReference>
<keyword evidence="6" id="KW-1185">Reference proteome</keyword>